<evidence type="ECO:0000256" key="2">
    <source>
        <dbReference type="ARBA" id="ARBA00022692"/>
    </source>
</evidence>
<dbReference type="Gene3D" id="2.30.30.40">
    <property type="entry name" value="SH3 Domains"/>
    <property type="match status" value="1"/>
</dbReference>
<evidence type="ECO:0000313" key="11">
    <source>
        <dbReference type="Proteomes" id="UP000501602"/>
    </source>
</evidence>
<dbReference type="SMART" id="SM00287">
    <property type="entry name" value="SH3b"/>
    <property type="match status" value="1"/>
</dbReference>
<evidence type="ECO:0000256" key="7">
    <source>
        <dbReference type="SAM" id="Phobius"/>
    </source>
</evidence>
<proteinExistence type="predicted"/>
<gene>
    <name evidence="10" type="ORF">HER31_13085</name>
</gene>
<evidence type="ECO:0000256" key="8">
    <source>
        <dbReference type="SAM" id="SignalP"/>
    </source>
</evidence>
<dbReference type="Pfam" id="PF08239">
    <property type="entry name" value="SH3_3"/>
    <property type="match status" value="1"/>
</dbReference>
<evidence type="ECO:0000256" key="3">
    <source>
        <dbReference type="ARBA" id="ARBA00022729"/>
    </source>
</evidence>
<name>A0A6H1UGJ3_9GAMM</name>
<dbReference type="RefSeq" id="WP_168661032.1">
    <property type="nucleotide sequence ID" value="NZ_CP051180.1"/>
</dbReference>
<feature type="coiled-coil region" evidence="6">
    <location>
        <begin position="98"/>
        <end position="164"/>
    </location>
</feature>
<dbReference type="InterPro" id="IPR003646">
    <property type="entry name" value="SH3-like_bac-type"/>
</dbReference>
<keyword evidence="2 7" id="KW-0812">Transmembrane</keyword>
<dbReference type="NCBIfam" id="TIGR04211">
    <property type="entry name" value="SH3_and_anchor"/>
    <property type="match status" value="1"/>
</dbReference>
<dbReference type="KEGG" id="fes:HER31_13085"/>
<organism evidence="10 11">
    <name type="scientific">Ferrimonas lipolytica</name>
    <dbReference type="NCBI Taxonomy" id="2724191"/>
    <lineage>
        <taxon>Bacteria</taxon>
        <taxon>Pseudomonadati</taxon>
        <taxon>Pseudomonadota</taxon>
        <taxon>Gammaproteobacteria</taxon>
        <taxon>Alteromonadales</taxon>
        <taxon>Ferrimonadaceae</taxon>
        <taxon>Ferrimonas</taxon>
    </lineage>
</organism>
<dbReference type="GO" id="GO:0016020">
    <property type="term" value="C:membrane"/>
    <property type="evidence" value="ECO:0007669"/>
    <property type="project" value="UniProtKB-SubCell"/>
</dbReference>
<feature type="chain" id="PRO_5026171744" evidence="8">
    <location>
        <begin position="21"/>
        <end position="204"/>
    </location>
</feature>
<keyword evidence="5 7" id="KW-0472">Membrane</keyword>
<feature type="signal peptide" evidence="8">
    <location>
        <begin position="1"/>
        <end position="20"/>
    </location>
</feature>
<evidence type="ECO:0000259" key="9">
    <source>
        <dbReference type="PROSITE" id="PS51781"/>
    </source>
</evidence>
<keyword evidence="3 8" id="KW-0732">Signal</keyword>
<feature type="transmembrane region" description="Helical" evidence="7">
    <location>
        <begin position="169"/>
        <end position="190"/>
    </location>
</feature>
<keyword evidence="11" id="KW-1185">Reference proteome</keyword>
<accession>A0A6H1UGJ3</accession>
<evidence type="ECO:0000256" key="5">
    <source>
        <dbReference type="ARBA" id="ARBA00023136"/>
    </source>
</evidence>
<evidence type="ECO:0000256" key="6">
    <source>
        <dbReference type="SAM" id="Coils"/>
    </source>
</evidence>
<evidence type="ECO:0000313" key="10">
    <source>
        <dbReference type="EMBL" id="QIZ77749.1"/>
    </source>
</evidence>
<evidence type="ECO:0000256" key="1">
    <source>
        <dbReference type="ARBA" id="ARBA00004167"/>
    </source>
</evidence>
<protein>
    <submittedName>
        <fullName evidence="10">TIGR04211 family SH3 domain-containing protein</fullName>
    </submittedName>
</protein>
<dbReference type="AlphaFoldDB" id="A0A6H1UGJ3"/>
<dbReference type="PROSITE" id="PS51781">
    <property type="entry name" value="SH3B"/>
    <property type="match status" value="1"/>
</dbReference>
<feature type="domain" description="SH3b" evidence="9">
    <location>
        <begin position="20"/>
        <end position="85"/>
    </location>
</feature>
<keyword evidence="4 7" id="KW-1133">Transmembrane helix</keyword>
<keyword evidence="6" id="KW-0175">Coiled coil</keyword>
<dbReference type="Proteomes" id="UP000501602">
    <property type="component" value="Chromosome"/>
</dbReference>
<reference evidence="10 11" key="1">
    <citation type="submission" date="2020-04" db="EMBL/GenBank/DDBJ databases">
        <title>Ferrimonas sp. S7 isolated from sea water.</title>
        <authorList>
            <person name="Bae S.S."/>
            <person name="Baek K."/>
        </authorList>
    </citation>
    <scope>NUCLEOTIDE SEQUENCE [LARGE SCALE GENOMIC DNA]</scope>
    <source>
        <strain evidence="10 11">S7</strain>
    </source>
</reference>
<evidence type="ECO:0000256" key="4">
    <source>
        <dbReference type="ARBA" id="ARBA00022989"/>
    </source>
</evidence>
<dbReference type="EMBL" id="CP051180">
    <property type="protein sequence ID" value="QIZ77749.1"/>
    <property type="molecule type" value="Genomic_DNA"/>
</dbReference>
<comment type="subcellular location">
    <subcellularLocation>
        <location evidence="1">Membrane</location>
        <topology evidence="1">Single-pass membrane protein</topology>
    </subcellularLocation>
</comment>
<dbReference type="InterPro" id="IPR016476">
    <property type="entry name" value="SH3_dom_pro"/>
</dbReference>
<sequence length="204" mass="23080">MLKRISIAFIALLSLTGAHANELTITEDINVYLVAGPSNKYRILGSMKAGDAVTSLNEVSGDYSKVKDGKGREGWTLTQHLVNKPSFRTLLPQTQQKLTETELALEQSNTQLTEMTERYELFKQQSAESLAEQRERVTTQGTRINELEQENSTLSSQLNEMQSNLRFMWSQQGAMIAGIGFILGLIVTYLPRPSRRRKDHNYIR</sequence>